<keyword evidence="4" id="KW-1185">Reference proteome</keyword>
<evidence type="ECO:0000256" key="2">
    <source>
        <dbReference type="SAM" id="MobiDB-lite"/>
    </source>
</evidence>
<dbReference type="Proteomes" id="UP000248961">
    <property type="component" value="Unassembled WGS sequence"/>
</dbReference>
<dbReference type="Pfam" id="PF06487">
    <property type="entry name" value="SAP18"/>
    <property type="match status" value="1"/>
</dbReference>
<sequence length="239" mass="25893">MTNRQTTTPFHLKLFYRQNTYHPLSDFSSTPTPNLPSHHLQIYTWQTCTLRELAHLLTSTLPTILPDPAIGTRLSFRLIYPDTKGAAMNLSSGRYLSKEMGSVVIAPRGYDESSDDNANHNGGQEGEGAPKSAAGAGPFRMSGADADKTLQDFRFVIGDYVDCAVCVPLEDGSVAPVPAVSGGARDGGGGGGMRAFPSGRGERVPDGHGHGHGHGRRENGGRERERERDRDGRRGWMPY</sequence>
<proteinExistence type="inferred from homology"/>
<feature type="compositionally biased region" description="Gly residues" evidence="2">
    <location>
        <begin position="184"/>
        <end position="193"/>
    </location>
</feature>
<dbReference type="OrthoDB" id="440566at2759"/>
<evidence type="ECO:0000313" key="3">
    <source>
        <dbReference type="EMBL" id="RAL16982.1"/>
    </source>
</evidence>
<dbReference type="PANTHER" id="PTHR13082:SF0">
    <property type="entry name" value="HISTONE DEACETYLASE COMPLEX SUBUNIT SAP18"/>
    <property type="match status" value="1"/>
</dbReference>
<dbReference type="STRING" id="1450537.A0A395I9S9"/>
<feature type="region of interest" description="Disordered" evidence="2">
    <location>
        <begin position="179"/>
        <end position="239"/>
    </location>
</feature>
<reference evidence="3 4" key="1">
    <citation type="submission" date="2018-02" db="EMBL/GenBank/DDBJ databases">
        <title>The genomes of Aspergillus section Nigri reveals drivers in fungal speciation.</title>
        <authorList>
            <consortium name="DOE Joint Genome Institute"/>
            <person name="Vesth T.C."/>
            <person name="Nybo J."/>
            <person name="Theobald S."/>
            <person name="Brandl J."/>
            <person name="Frisvad J.C."/>
            <person name="Nielsen K.F."/>
            <person name="Lyhne E.K."/>
            <person name="Kogle M.E."/>
            <person name="Kuo A."/>
            <person name="Riley R."/>
            <person name="Clum A."/>
            <person name="Nolan M."/>
            <person name="Lipzen A."/>
            <person name="Salamov A."/>
            <person name="Henrissat B."/>
            <person name="Wiebenga A."/>
            <person name="De vries R.P."/>
            <person name="Grigoriev I.V."/>
            <person name="Mortensen U.H."/>
            <person name="Andersen M.R."/>
            <person name="Baker S.E."/>
        </authorList>
    </citation>
    <scope>NUCLEOTIDE SEQUENCE [LARGE SCALE GENOMIC DNA]</scope>
    <source>
        <strain evidence="3 4">CBS 101889</strain>
    </source>
</reference>
<dbReference type="RefSeq" id="XP_025556136.1">
    <property type="nucleotide sequence ID" value="XM_025699656.1"/>
</dbReference>
<feature type="compositionally biased region" description="Basic and acidic residues" evidence="2">
    <location>
        <begin position="200"/>
        <end position="209"/>
    </location>
</feature>
<evidence type="ECO:0000256" key="1">
    <source>
        <dbReference type="ARBA" id="ARBA00009143"/>
    </source>
</evidence>
<name>A0A395I9S9_ASPHC</name>
<dbReference type="InterPro" id="IPR042534">
    <property type="entry name" value="SAP18_sf"/>
</dbReference>
<organism evidence="3 4">
    <name type="scientific">Aspergillus homomorphus (strain CBS 101889)</name>
    <dbReference type="NCBI Taxonomy" id="1450537"/>
    <lineage>
        <taxon>Eukaryota</taxon>
        <taxon>Fungi</taxon>
        <taxon>Dikarya</taxon>
        <taxon>Ascomycota</taxon>
        <taxon>Pezizomycotina</taxon>
        <taxon>Eurotiomycetes</taxon>
        <taxon>Eurotiomycetidae</taxon>
        <taxon>Eurotiales</taxon>
        <taxon>Aspergillaceae</taxon>
        <taxon>Aspergillus</taxon>
        <taxon>Aspergillus subgen. Circumdati</taxon>
    </lineage>
</organism>
<feature type="compositionally biased region" description="Basic and acidic residues" evidence="2">
    <location>
        <begin position="216"/>
        <end position="239"/>
    </location>
</feature>
<dbReference type="EMBL" id="KZ824268">
    <property type="protein sequence ID" value="RAL16982.1"/>
    <property type="molecule type" value="Genomic_DNA"/>
</dbReference>
<dbReference type="GO" id="GO:0005634">
    <property type="term" value="C:nucleus"/>
    <property type="evidence" value="ECO:0007669"/>
    <property type="project" value="TreeGrafter"/>
</dbReference>
<dbReference type="Gene3D" id="3.10.20.550">
    <property type="entry name" value="ASAP complex, SAP18 subunit"/>
    <property type="match status" value="1"/>
</dbReference>
<dbReference type="InterPro" id="IPR010516">
    <property type="entry name" value="SAP18"/>
</dbReference>
<evidence type="ECO:0008006" key="5">
    <source>
        <dbReference type="Google" id="ProtNLM"/>
    </source>
</evidence>
<protein>
    <recommendedName>
        <fullName evidence="5">Sin3-associated polypeptide Sap18</fullName>
    </recommendedName>
</protein>
<gene>
    <name evidence="3" type="ORF">BO97DRAFT_467497</name>
</gene>
<dbReference type="PANTHER" id="PTHR13082">
    <property type="entry name" value="SAP18"/>
    <property type="match status" value="1"/>
</dbReference>
<feature type="region of interest" description="Disordered" evidence="2">
    <location>
        <begin position="108"/>
        <end position="140"/>
    </location>
</feature>
<accession>A0A395I9S9</accession>
<dbReference type="VEuPathDB" id="FungiDB:BO97DRAFT_467497"/>
<dbReference type="AlphaFoldDB" id="A0A395I9S9"/>
<comment type="similarity">
    <text evidence="1">Belongs to the SAP18 family.</text>
</comment>
<dbReference type="GeneID" id="37203945"/>
<evidence type="ECO:0000313" key="4">
    <source>
        <dbReference type="Proteomes" id="UP000248961"/>
    </source>
</evidence>